<evidence type="ECO:0000313" key="3">
    <source>
        <dbReference type="Proteomes" id="UP000029482"/>
    </source>
</evidence>
<reference evidence="3" key="1">
    <citation type="journal article" date="2015" name="J. Biotechnol.">
        <title>Complete genome sequence of the actinobacterium Streptomyces glaucescens GLA.O (DSM 40922) consisting of a linear chromosome and one linear plasmid.</title>
        <authorList>
            <person name="Ortseifen V."/>
            <person name="Winkler A."/>
            <person name="Albersmeier A."/>
            <person name="Wendler S."/>
            <person name="Puhler A."/>
            <person name="Kalinowski J."/>
            <person name="Ruckert C."/>
        </authorList>
    </citation>
    <scope>NUCLEOTIDE SEQUENCE [LARGE SCALE GENOMIC DNA]</scope>
    <source>
        <strain evidence="3">DSM 40922 / GLA O</strain>
    </source>
</reference>
<keyword evidence="3" id="KW-1185">Reference proteome</keyword>
<protein>
    <submittedName>
        <fullName evidence="2">Helix-turn-helix domain-containing protein</fullName>
    </submittedName>
</protein>
<dbReference type="InterPro" id="IPR001387">
    <property type="entry name" value="Cro/C1-type_HTH"/>
</dbReference>
<dbReference type="KEGG" id="sgu:SGLAU_13415"/>
<dbReference type="RefSeq" id="WP_043501308.1">
    <property type="nucleotide sequence ID" value="NZ_CP009438.1"/>
</dbReference>
<dbReference type="eggNOG" id="COG1396">
    <property type="taxonomic scope" value="Bacteria"/>
</dbReference>
<evidence type="ECO:0000259" key="1">
    <source>
        <dbReference type="PROSITE" id="PS50943"/>
    </source>
</evidence>
<accession>A0A089X659</accession>
<dbReference type="PROSITE" id="PS50943">
    <property type="entry name" value="HTH_CROC1"/>
    <property type="match status" value="1"/>
</dbReference>
<dbReference type="Gene3D" id="1.10.260.40">
    <property type="entry name" value="lambda repressor-like DNA-binding domains"/>
    <property type="match status" value="1"/>
</dbReference>
<name>A0A089X659_STRGA</name>
<dbReference type="Proteomes" id="UP000029482">
    <property type="component" value="Chromosome"/>
</dbReference>
<dbReference type="Pfam" id="PF19054">
    <property type="entry name" value="DUF5753"/>
    <property type="match status" value="1"/>
</dbReference>
<feature type="domain" description="HTH cro/C1-type" evidence="1">
    <location>
        <begin position="18"/>
        <end position="71"/>
    </location>
</feature>
<dbReference type="SMART" id="SM00530">
    <property type="entry name" value="HTH_XRE"/>
    <property type="match status" value="1"/>
</dbReference>
<dbReference type="InterPro" id="IPR010982">
    <property type="entry name" value="Lambda_DNA-bd_dom_sf"/>
</dbReference>
<dbReference type="CDD" id="cd00093">
    <property type="entry name" value="HTH_XRE"/>
    <property type="match status" value="1"/>
</dbReference>
<gene>
    <name evidence="2" type="ORF">SGLAU_13415</name>
</gene>
<dbReference type="SUPFAM" id="SSF47413">
    <property type="entry name" value="lambda repressor-like DNA-binding domains"/>
    <property type="match status" value="1"/>
</dbReference>
<dbReference type="OrthoDB" id="3462393at2"/>
<dbReference type="GO" id="GO:0003677">
    <property type="term" value="F:DNA binding"/>
    <property type="evidence" value="ECO:0007669"/>
    <property type="project" value="InterPro"/>
</dbReference>
<dbReference type="STRING" id="1907.SGLAU_13415"/>
<dbReference type="Pfam" id="PF13560">
    <property type="entry name" value="HTH_31"/>
    <property type="match status" value="1"/>
</dbReference>
<proteinExistence type="predicted"/>
<dbReference type="AlphaFoldDB" id="A0A089X659"/>
<evidence type="ECO:0000313" key="2">
    <source>
        <dbReference type="EMBL" id="AIR98673.1"/>
    </source>
</evidence>
<organism evidence="2 3">
    <name type="scientific">Streptomyces glaucescens</name>
    <dbReference type="NCBI Taxonomy" id="1907"/>
    <lineage>
        <taxon>Bacteria</taxon>
        <taxon>Bacillati</taxon>
        <taxon>Actinomycetota</taxon>
        <taxon>Actinomycetes</taxon>
        <taxon>Kitasatosporales</taxon>
        <taxon>Streptomycetaceae</taxon>
        <taxon>Streptomyces</taxon>
    </lineage>
</organism>
<dbReference type="EMBL" id="CP009438">
    <property type="protein sequence ID" value="AIR98673.1"/>
    <property type="molecule type" value="Genomic_DNA"/>
</dbReference>
<dbReference type="HOGENOM" id="CLU_055817_1_3_11"/>
<sequence length="283" mass="31064">MPTAPPTTLRQQRLGAELRKLRERAGLTSTAAAALLGSPQARISNIEAGRYAVSADRVRTLARNYSCADDAYVDALTAMTGGRKRGWWEEYRDTLPSGLLDLAELEHHAAAIEVAVTVHMPGLLQTPEHARATMREAVPQLRPHEIEHRVSYRVKRQAVLFGDPPTPLIAVIHEAALHMGFGGPEVSRAQLAHLVEMSDQPTITVLVIPFGQTGFPASGQPITYALGPVPQLDTVVLDTDHGCEFLDAEAQLHRYRSVLDRMRSRALSEPASRDLIQRIAQDL</sequence>
<dbReference type="InterPro" id="IPR043917">
    <property type="entry name" value="DUF5753"/>
</dbReference>